<feature type="compositionally biased region" description="Basic and acidic residues" evidence="1">
    <location>
        <begin position="265"/>
        <end position="275"/>
    </location>
</feature>
<accession>A0AAQ3SLS5</accession>
<protein>
    <submittedName>
        <fullName evidence="2">Uncharacterized protein</fullName>
    </submittedName>
</protein>
<feature type="compositionally biased region" description="Acidic residues" evidence="1">
    <location>
        <begin position="229"/>
        <end position="244"/>
    </location>
</feature>
<feature type="compositionally biased region" description="Basic and acidic residues" evidence="1">
    <location>
        <begin position="30"/>
        <end position="43"/>
    </location>
</feature>
<dbReference type="EMBL" id="CP144745">
    <property type="protein sequence ID" value="WVZ54543.1"/>
    <property type="molecule type" value="Genomic_DNA"/>
</dbReference>
<dbReference type="AlphaFoldDB" id="A0AAQ3SLS5"/>
<feature type="compositionally biased region" description="Basic and acidic residues" evidence="1">
    <location>
        <begin position="122"/>
        <end position="143"/>
    </location>
</feature>
<sequence length="400" mass="42607">MDAHVEEDGDDDHRDVHGLGRLPAAPGGVRADEPQKVEDHGELQRAVLDPLGAERAAEEEDQDHQRRHEGRGVAVEESQVPPGIGDVEDRVAGEVVVHAAGGGVALPEATRRVQSRLVRHARREDAEQKQHDDHQRRHERRGVEVEEADEAVRVGPAERGVAGLVLAVVLAVGQEPARRAQPGLVRHRGHQRREDEQVLARALHGFRRFGRRRALAAAAGARRPQGAEREEEDVGEDVGGDGGDEGEHVRGHGHLPAAAGGVGPHEAELVEDHGGLQRAEPPAAAAERVHEEEVHGDDGRDEGGGVEVEEDLVAAGVGGLEHGVAGEQAMRAAVVVRPEPSRRAQPRRVGDARRQRRLQQHVLAQVPQEARLHCCGGSSPAPLGAAGFNGHCAGSVSGAL</sequence>
<keyword evidence="3" id="KW-1185">Reference proteome</keyword>
<dbReference type="Proteomes" id="UP001341281">
    <property type="component" value="Chromosome 01"/>
</dbReference>
<feature type="region of interest" description="Disordered" evidence="1">
    <location>
        <begin position="121"/>
        <end position="143"/>
    </location>
</feature>
<organism evidence="2 3">
    <name type="scientific">Paspalum notatum var. saurae</name>
    <dbReference type="NCBI Taxonomy" id="547442"/>
    <lineage>
        <taxon>Eukaryota</taxon>
        <taxon>Viridiplantae</taxon>
        <taxon>Streptophyta</taxon>
        <taxon>Embryophyta</taxon>
        <taxon>Tracheophyta</taxon>
        <taxon>Spermatophyta</taxon>
        <taxon>Magnoliopsida</taxon>
        <taxon>Liliopsida</taxon>
        <taxon>Poales</taxon>
        <taxon>Poaceae</taxon>
        <taxon>PACMAD clade</taxon>
        <taxon>Panicoideae</taxon>
        <taxon>Andropogonodae</taxon>
        <taxon>Paspaleae</taxon>
        <taxon>Paspalinae</taxon>
        <taxon>Paspalum</taxon>
    </lineage>
</organism>
<feature type="compositionally biased region" description="Basic and acidic residues" evidence="1">
    <location>
        <begin position="1"/>
        <end position="18"/>
    </location>
</feature>
<evidence type="ECO:0000313" key="3">
    <source>
        <dbReference type="Proteomes" id="UP001341281"/>
    </source>
</evidence>
<evidence type="ECO:0000313" key="2">
    <source>
        <dbReference type="EMBL" id="WVZ54543.1"/>
    </source>
</evidence>
<feature type="compositionally biased region" description="Basic and acidic residues" evidence="1">
    <location>
        <begin position="287"/>
        <end position="303"/>
    </location>
</feature>
<feature type="region of interest" description="Disordered" evidence="1">
    <location>
        <begin position="218"/>
        <end position="305"/>
    </location>
</feature>
<evidence type="ECO:0000256" key="1">
    <source>
        <dbReference type="SAM" id="MobiDB-lite"/>
    </source>
</evidence>
<name>A0AAQ3SLS5_PASNO</name>
<feature type="region of interest" description="Disordered" evidence="1">
    <location>
        <begin position="1"/>
        <end position="86"/>
    </location>
</feature>
<gene>
    <name evidence="2" type="ORF">U9M48_005324</name>
</gene>
<reference evidence="2 3" key="1">
    <citation type="submission" date="2024-02" db="EMBL/GenBank/DDBJ databases">
        <title>High-quality chromosome-scale genome assembly of Pensacola bahiagrass (Paspalum notatum Flugge var. saurae).</title>
        <authorList>
            <person name="Vega J.M."/>
            <person name="Podio M."/>
            <person name="Orjuela J."/>
            <person name="Siena L.A."/>
            <person name="Pessino S.C."/>
            <person name="Combes M.C."/>
            <person name="Mariac C."/>
            <person name="Albertini E."/>
            <person name="Pupilli F."/>
            <person name="Ortiz J.P.A."/>
            <person name="Leblanc O."/>
        </authorList>
    </citation>
    <scope>NUCLEOTIDE SEQUENCE [LARGE SCALE GENOMIC DNA]</scope>
    <source>
        <strain evidence="2">R1</strain>
        <tissue evidence="2">Leaf</tissue>
    </source>
</reference>
<proteinExistence type="predicted"/>